<reference evidence="2 3" key="1">
    <citation type="journal article" date="2016" name="PLoS Pathog.">
        <title>Biosynthesis of antibiotic leucinostatins in bio-control fungus Purpureocillium lilacinum and their inhibition on phytophthora revealed by genome mining.</title>
        <authorList>
            <person name="Wang G."/>
            <person name="Liu Z."/>
            <person name="Lin R."/>
            <person name="Li E."/>
            <person name="Mao Z."/>
            <person name="Ling J."/>
            <person name="Yang Y."/>
            <person name="Yin W.B."/>
            <person name="Xie B."/>
        </authorList>
    </citation>
    <scope>NUCLEOTIDE SEQUENCE [LARGE SCALE GENOMIC DNA]</scope>
    <source>
        <strain evidence="2">170</strain>
    </source>
</reference>
<comment type="caution">
    <text evidence="2">The sequence shown here is derived from an EMBL/GenBank/DDBJ whole genome shotgun (WGS) entry which is preliminary data.</text>
</comment>
<evidence type="ECO:0000313" key="2">
    <source>
        <dbReference type="EMBL" id="OAQ59720.1"/>
    </source>
</evidence>
<dbReference type="PANTHER" id="PTHR37017:SF13">
    <property type="entry name" value="AB HYDROLASE-1 DOMAIN-CONTAINING PROTEIN"/>
    <property type="match status" value="1"/>
</dbReference>
<dbReference type="GeneID" id="28847363"/>
<dbReference type="RefSeq" id="XP_018137713.1">
    <property type="nucleotide sequence ID" value="XM_018283369.1"/>
</dbReference>
<organism evidence="2 3">
    <name type="scientific">Pochonia chlamydosporia 170</name>
    <dbReference type="NCBI Taxonomy" id="1380566"/>
    <lineage>
        <taxon>Eukaryota</taxon>
        <taxon>Fungi</taxon>
        <taxon>Dikarya</taxon>
        <taxon>Ascomycota</taxon>
        <taxon>Pezizomycotina</taxon>
        <taxon>Sordariomycetes</taxon>
        <taxon>Hypocreomycetidae</taxon>
        <taxon>Hypocreales</taxon>
        <taxon>Clavicipitaceae</taxon>
        <taxon>Pochonia</taxon>
    </lineage>
</organism>
<feature type="domain" description="AB hydrolase-1" evidence="1">
    <location>
        <begin position="5"/>
        <end position="246"/>
    </location>
</feature>
<dbReference type="Gene3D" id="3.40.50.1820">
    <property type="entry name" value="alpha/beta hydrolase"/>
    <property type="match status" value="1"/>
</dbReference>
<dbReference type="OrthoDB" id="408373at2759"/>
<dbReference type="Pfam" id="PF12697">
    <property type="entry name" value="Abhydrolase_6"/>
    <property type="match status" value="1"/>
</dbReference>
<sequence>MLPVIVGVPGMWHPASCFDDLAAILRERGHSFVGHDAPGIASEDASQMTIDSDSDALRKDVLMPLVSQGKDIILPMHSYGGLYGSNAVQGLSKLERKSAGQQGGVVGLIYVTAVTPFLGKSLMDILGVTLDNLPPHCLYEESTDRILLVHAERYMYHDLPEGTAEKWISTTKPQAFGSINTPVSYSPLLDTYYAERSAYILCGSDRILPLEAQKYLCGSAGITNTKLIEKASHAPFANALKETADAVDSLAKSSAQSCLEPSDGSH</sequence>
<dbReference type="EMBL" id="LSBJ02000002">
    <property type="protein sequence ID" value="OAQ59720.1"/>
    <property type="molecule type" value="Genomic_DNA"/>
</dbReference>
<dbReference type="InterPro" id="IPR052897">
    <property type="entry name" value="Sec-Metab_Biosynth_Hydrolase"/>
</dbReference>
<dbReference type="InterPro" id="IPR029058">
    <property type="entry name" value="AB_hydrolase_fold"/>
</dbReference>
<dbReference type="PANTHER" id="PTHR37017">
    <property type="entry name" value="AB HYDROLASE-1 DOMAIN-CONTAINING PROTEIN-RELATED"/>
    <property type="match status" value="1"/>
</dbReference>
<dbReference type="Proteomes" id="UP000078397">
    <property type="component" value="Unassembled WGS sequence"/>
</dbReference>
<dbReference type="KEGG" id="pchm:VFPPC_03927"/>
<dbReference type="AlphaFoldDB" id="A0A179F2Z2"/>
<keyword evidence="3" id="KW-1185">Reference proteome</keyword>
<proteinExistence type="predicted"/>
<dbReference type="InterPro" id="IPR000073">
    <property type="entry name" value="AB_hydrolase_1"/>
</dbReference>
<dbReference type="SUPFAM" id="SSF53474">
    <property type="entry name" value="alpha/beta-Hydrolases"/>
    <property type="match status" value="1"/>
</dbReference>
<protein>
    <submittedName>
        <fullName evidence="2">Alpha/beta hydrolase family domain-containing protein</fullName>
    </submittedName>
</protein>
<evidence type="ECO:0000313" key="3">
    <source>
        <dbReference type="Proteomes" id="UP000078397"/>
    </source>
</evidence>
<dbReference type="STRING" id="1380566.A0A179F2Z2"/>
<gene>
    <name evidence="2" type="ORF">VFPPC_03927</name>
</gene>
<name>A0A179F2Z2_METCM</name>
<keyword evidence="2" id="KW-0378">Hydrolase</keyword>
<accession>A0A179F2Z2</accession>
<dbReference type="GO" id="GO:0016787">
    <property type="term" value="F:hydrolase activity"/>
    <property type="evidence" value="ECO:0007669"/>
    <property type="project" value="UniProtKB-KW"/>
</dbReference>
<evidence type="ECO:0000259" key="1">
    <source>
        <dbReference type="Pfam" id="PF12697"/>
    </source>
</evidence>